<dbReference type="InterPro" id="IPR003788">
    <property type="entry name" value="NDUFAF7"/>
</dbReference>
<comment type="catalytic activity">
    <reaction evidence="6 7">
        <text>L-arginyl-[protein] + 2 S-adenosyl-L-methionine = N(omega),N(omega)'-dimethyl-L-arginyl-[protein] + 2 S-adenosyl-L-homocysteine + 2 H(+)</text>
        <dbReference type="Rhea" id="RHEA:48108"/>
        <dbReference type="Rhea" id="RHEA-COMP:10532"/>
        <dbReference type="Rhea" id="RHEA-COMP:11992"/>
        <dbReference type="ChEBI" id="CHEBI:15378"/>
        <dbReference type="ChEBI" id="CHEBI:29965"/>
        <dbReference type="ChEBI" id="CHEBI:57856"/>
        <dbReference type="ChEBI" id="CHEBI:59789"/>
        <dbReference type="ChEBI" id="CHEBI:88221"/>
        <dbReference type="EC" id="2.1.1.320"/>
    </reaction>
</comment>
<dbReference type="SUPFAM" id="SSF53335">
    <property type="entry name" value="S-adenosyl-L-methionine-dependent methyltransferases"/>
    <property type="match status" value="1"/>
</dbReference>
<keyword evidence="4 7" id="KW-0808">Transferase</keyword>
<name>A0A061RDX7_9CHLO</name>
<dbReference type="PANTHER" id="PTHR12049">
    <property type="entry name" value="PROTEIN ARGININE METHYLTRANSFERASE NDUFAF7, MITOCHONDRIAL"/>
    <property type="match status" value="1"/>
</dbReference>
<evidence type="ECO:0000256" key="2">
    <source>
        <dbReference type="ARBA" id="ARBA00005891"/>
    </source>
</evidence>
<evidence type="ECO:0000313" key="8">
    <source>
        <dbReference type="EMBL" id="JAC68885.1"/>
    </source>
</evidence>
<dbReference type="GO" id="GO:0032981">
    <property type="term" value="P:mitochondrial respiratory chain complex I assembly"/>
    <property type="evidence" value="ECO:0007669"/>
    <property type="project" value="TreeGrafter"/>
</dbReference>
<dbReference type="Gene3D" id="3.40.50.12710">
    <property type="match status" value="1"/>
</dbReference>
<dbReference type="GO" id="GO:0035243">
    <property type="term" value="F:protein-arginine omega-N symmetric methyltransferase activity"/>
    <property type="evidence" value="ECO:0007669"/>
    <property type="project" value="UniProtKB-EC"/>
</dbReference>
<dbReference type="PANTHER" id="PTHR12049:SF7">
    <property type="entry name" value="PROTEIN ARGININE METHYLTRANSFERASE NDUFAF7, MITOCHONDRIAL"/>
    <property type="match status" value="1"/>
</dbReference>
<reference evidence="8" key="1">
    <citation type="submission" date="2014-05" db="EMBL/GenBank/DDBJ databases">
        <title>The transcriptome of the halophilic microalga Tetraselmis sp. GSL018 isolated from the Great Salt Lake, Utah.</title>
        <authorList>
            <person name="Jinkerson R.E."/>
            <person name="D'Adamo S."/>
            <person name="Posewitz M.C."/>
        </authorList>
    </citation>
    <scope>NUCLEOTIDE SEQUENCE</scope>
    <source>
        <strain evidence="8">GSL018</strain>
    </source>
</reference>
<evidence type="ECO:0000256" key="3">
    <source>
        <dbReference type="ARBA" id="ARBA00022603"/>
    </source>
</evidence>
<evidence type="ECO:0000256" key="5">
    <source>
        <dbReference type="ARBA" id="ARBA00023128"/>
    </source>
</evidence>
<keyword evidence="5 7" id="KW-0496">Mitochondrion</keyword>
<comment type="function">
    <text evidence="7">Arginine methyltransferase involved in the assembly or stability of mitochondrial NADH:ubiquinone oxidoreductase complex (complex I).</text>
</comment>
<evidence type="ECO:0000256" key="6">
    <source>
        <dbReference type="ARBA" id="ARBA00048612"/>
    </source>
</evidence>
<evidence type="ECO:0000256" key="1">
    <source>
        <dbReference type="ARBA" id="ARBA00004173"/>
    </source>
</evidence>
<feature type="non-terminal residue" evidence="8">
    <location>
        <position position="1"/>
    </location>
</feature>
<dbReference type="InterPro" id="IPR038375">
    <property type="entry name" value="NDUFAF7_sf"/>
</dbReference>
<proteinExistence type="inferred from homology"/>
<dbReference type="AlphaFoldDB" id="A0A061RDX7"/>
<keyword evidence="3 7" id="KW-0489">Methyltransferase</keyword>
<comment type="subcellular location">
    <subcellularLocation>
        <location evidence="1 7">Mitochondrion</location>
    </subcellularLocation>
</comment>
<evidence type="ECO:0000256" key="4">
    <source>
        <dbReference type="ARBA" id="ARBA00022679"/>
    </source>
</evidence>
<dbReference type="GO" id="GO:0005739">
    <property type="term" value="C:mitochondrion"/>
    <property type="evidence" value="ECO:0007669"/>
    <property type="project" value="UniProtKB-SubCell"/>
</dbReference>
<dbReference type="InterPro" id="IPR029063">
    <property type="entry name" value="SAM-dependent_MTases_sf"/>
</dbReference>
<dbReference type="EC" id="2.1.1.320" evidence="7"/>
<gene>
    <name evidence="8" type="ORF">TSPGSL018_7691</name>
</gene>
<evidence type="ECO:0000256" key="7">
    <source>
        <dbReference type="RuleBase" id="RU364114"/>
    </source>
</evidence>
<organism evidence="8">
    <name type="scientific">Tetraselmis sp. GSL018</name>
    <dbReference type="NCBI Taxonomy" id="582737"/>
    <lineage>
        <taxon>Eukaryota</taxon>
        <taxon>Viridiplantae</taxon>
        <taxon>Chlorophyta</taxon>
        <taxon>core chlorophytes</taxon>
        <taxon>Chlorodendrophyceae</taxon>
        <taxon>Chlorodendrales</taxon>
        <taxon>Chlorodendraceae</taxon>
        <taxon>Tetraselmis</taxon>
    </lineage>
</organism>
<dbReference type="GO" id="GO:0032259">
    <property type="term" value="P:methylation"/>
    <property type="evidence" value="ECO:0007669"/>
    <property type="project" value="UniProtKB-KW"/>
</dbReference>
<sequence length="87" mass="9221">AVEEASPSGSVVCHGPVTQAHFLKSLGIDLRLEQLLKVTDEAQAAQLKQGHARLIGSRATGDVDDGMGQTYKAMAIAHRRLGTPVPF</sequence>
<protein>
    <recommendedName>
        <fullName evidence="7">Protein arginine methyltransferase NDUFAF7</fullName>
        <ecNumber evidence="7">2.1.1.320</ecNumber>
    </recommendedName>
</protein>
<comment type="similarity">
    <text evidence="2 7">Belongs to the NDUFAF7 family.</text>
</comment>
<accession>A0A061RDX7</accession>
<dbReference type="EMBL" id="GBEZ01017446">
    <property type="protein sequence ID" value="JAC68885.1"/>
    <property type="molecule type" value="Transcribed_RNA"/>
</dbReference>